<dbReference type="InterPro" id="IPR048147">
    <property type="entry name" value="CBO0543-like"/>
</dbReference>
<dbReference type="Proteomes" id="UP000570361">
    <property type="component" value="Unassembled WGS sequence"/>
</dbReference>
<keyword evidence="1" id="KW-0472">Membrane</keyword>
<accession>A0A7W5B2T4</accession>
<comment type="caution">
    <text evidence="2">The sequence shown here is derived from an EMBL/GenBank/DDBJ whole genome shotgun (WGS) entry which is preliminary data.</text>
</comment>
<sequence>MYVIERIILGSIWGVTLISIFFVPKQLIRKASFIYFFTQLPAWLLGLLVVEIGWIQYPVREMHKANATSFSFEFLILPVICVFFNIYYPKDSRLSIKLLYYITTMGAFTLAEYFIEKYTLLIKYLQWDWYDTFLSMVIMVYAVRSVYKWFFREVKPLSL</sequence>
<dbReference type="EMBL" id="JACHXK010000018">
    <property type="protein sequence ID" value="MBB3113389.1"/>
    <property type="molecule type" value="Genomic_DNA"/>
</dbReference>
<keyword evidence="1" id="KW-1133">Transmembrane helix</keyword>
<proteinExistence type="predicted"/>
<dbReference type="AlphaFoldDB" id="A0A7W5B2T4"/>
<feature type="transmembrane region" description="Helical" evidence="1">
    <location>
        <begin position="127"/>
        <end position="147"/>
    </location>
</feature>
<evidence type="ECO:0000256" key="1">
    <source>
        <dbReference type="SAM" id="Phobius"/>
    </source>
</evidence>
<keyword evidence="3" id="KW-1185">Reference proteome</keyword>
<feature type="transmembrane region" description="Helical" evidence="1">
    <location>
        <begin position="35"/>
        <end position="55"/>
    </location>
</feature>
<dbReference type="NCBIfam" id="NF041644">
    <property type="entry name" value="CBO0543_fam"/>
    <property type="match status" value="1"/>
</dbReference>
<evidence type="ECO:0000313" key="2">
    <source>
        <dbReference type="EMBL" id="MBB3113389.1"/>
    </source>
</evidence>
<reference evidence="2 3" key="1">
    <citation type="submission" date="2020-08" db="EMBL/GenBank/DDBJ databases">
        <title>Genomic Encyclopedia of Type Strains, Phase III (KMG-III): the genomes of soil and plant-associated and newly described type strains.</title>
        <authorList>
            <person name="Whitman W."/>
        </authorList>
    </citation>
    <scope>NUCLEOTIDE SEQUENCE [LARGE SCALE GENOMIC DNA]</scope>
    <source>
        <strain evidence="2 3">CECT 5862</strain>
    </source>
</reference>
<feature type="transmembrane region" description="Helical" evidence="1">
    <location>
        <begin position="98"/>
        <end position="115"/>
    </location>
</feature>
<dbReference type="RefSeq" id="WP_183603471.1">
    <property type="nucleotide sequence ID" value="NZ_JACHXK010000018.1"/>
</dbReference>
<protein>
    <submittedName>
        <fullName evidence="2">Uncharacterized protein</fullName>
    </submittedName>
</protein>
<name>A0A7W5B2T4_9BACL</name>
<evidence type="ECO:0000313" key="3">
    <source>
        <dbReference type="Proteomes" id="UP000570361"/>
    </source>
</evidence>
<feature type="transmembrane region" description="Helical" evidence="1">
    <location>
        <begin position="67"/>
        <end position="86"/>
    </location>
</feature>
<gene>
    <name evidence="2" type="ORF">FHS18_005501</name>
</gene>
<keyword evidence="1" id="KW-0812">Transmembrane</keyword>
<organism evidence="2 3">
    <name type="scientific">Paenibacillus phyllosphaerae</name>
    <dbReference type="NCBI Taxonomy" id="274593"/>
    <lineage>
        <taxon>Bacteria</taxon>
        <taxon>Bacillati</taxon>
        <taxon>Bacillota</taxon>
        <taxon>Bacilli</taxon>
        <taxon>Bacillales</taxon>
        <taxon>Paenibacillaceae</taxon>
        <taxon>Paenibacillus</taxon>
    </lineage>
</organism>
<feature type="transmembrane region" description="Helical" evidence="1">
    <location>
        <begin position="6"/>
        <end position="23"/>
    </location>
</feature>